<evidence type="ECO:0000313" key="9">
    <source>
        <dbReference type="Proteomes" id="UP000593562"/>
    </source>
</evidence>
<dbReference type="InterPro" id="IPR044839">
    <property type="entry name" value="NDR1-like"/>
</dbReference>
<evidence type="ECO:0000259" key="7">
    <source>
        <dbReference type="Pfam" id="PF03168"/>
    </source>
</evidence>
<dbReference type="PANTHER" id="PTHR31234">
    <property type="entry name" value="LATE EMBRYOGENESIS ABUNDANT (LEA) HYDROXYPROLINE-RICH GLYCOPROTEIN FAMILY"/>
    <property type="match status" value="1"/>
</dbReference>
<feature type="region of interest" description="Disordered" evidence="5">
    <location>
        <begin position="1"/>
        <end position="45"/>
    </location>
</feature>
<name>A0A7J7DZB7_TRIWF</name>
<dbReference type="InParanoid" id="A0A7J7DZB7"/>
<accession>A0A7J7DZB7</accession>
<feature type="domain" description="Late embryogenesis abundant protein LEA-2 subgroup" evidence="7">
    <location>
        <begin position="141"/>
        <end position="244"/>
    </location>
</feature>
<comment type="caution">
    <text evidence="8">The sequence shown here is derived from an EMBL/GenBank/DDBJ whole genome shotgun (WGS) entry which is preliminary data.</text>
</comment>
<dbReference type="GO" id="GO:0098542">
    <property type="term" value="P:defense response to other organism"/>
    <property type="evidence" value="ECO:0007669"/>
    <property type="project" value="InterPro"/>
</dbReference>
<dbReference type="FunCoup" id="A0A7J7DZB7">
    <property type="interactions" value="84"/>
</dbReference>
<feature type="transmembrane region" description="Helical" evidence="6">
    <location>
        <begin position="80"/>
        <end position="108"/>
    </location>
</feature>
<keyword evidence="3 6" id="KW-1133">Transmembrane helix</keyword>
<dbReference type="OrthoDB" id="1849707at2759"/>
<evidence type="ECO:0000256" key="5">
    <source>
        <dbReference type="SAM" id="MobiDB-lite"/>
    </source>
</evidence>
<evidence type="ECO:0000256" key="3">
    <source>
        <dbReference type="ARBA" id="ARBA00022989"/>
    </source>
</evidence>
<feature type="compositionally biased region" description="Polar residues" evidence="5">
    <location>
        <begin position="7"/>
        <end position="19"/>
    </location>
</feature>
<keyword evidence="4 6" id="KW-0472">Membrane</keyword>
<reference evidence="8 9" key="1">
    <citation type="journal article" date="2020" name="Nat. Commun.">
        <title>Genome of Tripterygium wilfordii and identification of cytochrome P450 involved in triptolide biosynthesis.</title>
        <authorList>
            <person name="Tu L."/>
            <person name="Su P."/>
            <person name="Zhang Z."/>
            <person name="Gao L."/>
            <person name="Wang J."/>
            <person name="Hu T."/>
            <person name="Zhou J."/>
            <person name="Zhang Y."/>
            <person name="Zhao Y."/>
            <person name="Liu Y."/>
            <person name="Song Y."/>
            <person name="Tong Y."/>
            <person name="Lu Y."/>
            <person name="Yang J."/>
            <person name="Xu C."/>
            <person name="Jia M."/>
            <person name="Peters R.J."/>
            <person name="Huang L."/>
            <person name="Gao W."/>
        </authorList>
    </citation>
    <scope>NUCLEOTIDE SEQUENCE [LARGE SCALE GENOMIC DNA]</scope>
    <source>
        <strain evidence="9">cv. XIE 37</strain>
        <tissue evidence="8">Leaf</tissue>
    </source>
</reference>
<sequence>MADRVHPQNSPPTTETATPEYSGELPIHQSSQLPSAKPAPPPGTYVVQIPKEQVFRVPPPENAKRFEQLSRRKPRRSRCCCCLGTLLAVLASIIVLAGIAAAVLYLVFRPKALDYSIEKVAIRGFNLTSATSPITPEFDVTVRAENPNKKIGVYYVDGSSVNVDYNEDRLSTGALPVFYQPSKNVTVFVTVLRDSGIVLTSSSRQALLDAQTSETVPFKVVMKVPVKFKIGSIKTWKITVKVKCDVTVDKLTADAKIVSKDCDYSVKLW</sequence>
<evidence type="ECO:0000313" key="8">
    <source>
        <dbReference type="EMBL" id="KAF5751653.1"/>
    </source>
</evidence>
<dbReference type="EMBL" id="JAAARO010000002">
    <property type="protein sequence ID" value="KAF5751653.1"/>
    <property type="molecule type" value="Genomic_DNA"/>
</dbReference>
<evidence type="ECO:0000256" key="4">
    <source>
        <dbReference type="ARBA" id="ARBA00023136"/>
    </source>
</evidence>
<dbReference type="PANTHER" id="PTHR31234:SF70">
    <property type="entry name" value="LATE EMBRYOGENESIS ABUNDANT PROTEIN LEA-2 SUBGROUP DOMAIN-CONTAINING PROTEIN"/>
    <property type="match status" value="1"/>
</dbReference>
<evidence type="ECO:0000256" key="2">
    <source>
        <dbReference type="ARBA" id="ARBA00022692"/>
    </source>
</evidence>
<gene>
    <name evidence="8" type="ORF">HS088_TW02G00669</name>
</gene>
<dbReference type="GO" id="GO:0005886">
    <property type="term" value="C:plasma membrane"/>
    <property type="evidence" value="ECO:0007669"/>
    <property type="project" value="TreeGrafter"/>
</dbReference>
<keyword evidence="9" id="KW-1185">Reference proteome</keyword>
<dbReference type="Pfam" id="PF03168">
    <property type="entry name" value="LEA_2"/>
    <property type="match status" value="1"/>
</dbReference>
<organism evidence="8 9">
    <name type="scientific">Tripterygium wilfordii</name>
    <name type="common">Thunder God vine</name>
    <dbReference type="NCBI Taxonomy" id="458696"/>
    <lineage>
        <taxon>Eukaryota</taxon>
        <taxon>Viridiplantae</taxon>
        <taxon>Streptophyta</taxon>
        <taxon>Embryophyta</taxon>
        <taxon>Tracheophyta</taxon>
        <taxon>Spermatophyta</taxon>
        <taxon>Magnoliopsida</taxon>
        <taxon>eudicotyledons</taxon>
        <taxon>Gunneridae</taxon>
        <taxon>Pentapetalae</taxon>
        <taxon>rosids</taxon>
        <taxon>fabids</taxon>
        <taxon>Celastrales</taxon>
        <taxon>Celastraceae</taxon>
        <taxon>Tripterygium</taxon>
    </lineage>
</organism>
<dbReference type="InterPro" id="IPR004864">
    <property type="entry name" value="LEA_2"/>
</dbReference>
<keyword evidence="2 6" id="KW-0812">Transmembrane</keyword>
<evidence type="ECO:0000256" key="1">
    <source>
        <dbReference type="ARBA" id="ARBA00004167"/>
    </source>
</evidence>
<dbReference type="AlphaFoldDB" id="A0A7J7DZB7"/>
<proteinExistence type="predicted"/>
<evidence type="ECO:0000256" key="6">
    <source>
        <dbReference type="SAM" id="Phobius"/>
    </source>
</evidence>
<protein>
    <submittedName>
        <fullName evidence="8">Protein YLS9-like</fullName>
    </submittedName>
</protein>
<comment type="subcellular location">
    <subcellularLocation>
        <location evidence="1">Membrane</location>
        <topology evidence="1">Single-pass membrane protein</topology>
    </subcellularLocation>
</comment>
<dbReference type="Proteomes" id="UP000593562">
    <property type="component" value="Unassembled WGS sequence"/>
</dbReference>